<reference evidence="4 5" key="1">
    <citation type="journal article" date="2013" name="BMC Genomics">
        <title>Reconstruction of the lipid metabolism for the microalga Monoraphidium neglectum from its genome sequence reveals characteristics suitable for biofuel production.</title>
        <authorList>
            <person name="Bogen C."/>
            <person name="Al-Dilaimi A."/>
            <person name="Albersmeier A."/>
            <person name="Wichmann J."/>
            <person name="Grundmann M."/>
            <person name="Rupp O."/>
            <person name="Lauersen K.J."/>
            <person name="Blifernez-Klassen O."/>
            <person name="Kalinowski J."/>
            <person name="Goesmann A."/>
            <person name="Mussgnug J.H."/>
            <person name="Kruse O."/>
        </authorList>
    </citation>
    <scope>NUCLEOTIDE SEQUENCE [LARGE SCALE GENOMIC DNA]</scope>
    <source>
        <strain evidence="4 5">SAG 48.87</strain>
    </source>
</reference>
<dbReference type="Pfam" id="PF00403">
    <property type="entry name" value="HMA"/>
    <property type="match status" value="1"/>
</dbReference>
<evidence type="ECO:0000313" key="5">
    <source>
        <dbReference type="Proteomes" id="UP000054498"/>
    </source>
</evidence>
<keyword evidence="1" id="KW-0479">Metal-binding</keyword>
<evidence type="ECO:0000313" key="4">
    <source>
        <dbReference type="EMBL" id="KIZ06082.1"/>
    </source>
</evidence>
<accession>A0A0D2N0M1</accession>
<keyword evidence="5" id="KW-1185">Reference proteome</keyword>
<dbReference type="GeneID" id="25734753"/>
<dbReference type="InterPro" id="IPR006121">
    <property type="entry name" value="HMA_dom"/>
</dbReference>
<dbReference type="InterPro" id="IPR017969">
    <property type="entry name" value="Heavy-metal-associated_CS"/>
</dbReference>
<dbReference type="Proteomes" id="UP000054498">
    <property type="component" value="Unassembled WGS sequence"/>
</dbReference>
<evidence type="ECO:0000256" key="1">
    <source>
        <dbReference type="ARBA" id="ARBA00022723"/>
    </source>
</evidence>
<dbReference type="EMBL" id="KK100417">
    <property type="protein sequence ID" value="KIZ06082.1"/>
    <property type="molecule type" value="Genomic_DNA"/>
</dbReference>
<dbReference type="InterPro" id="IPR036163">
    <property type="entry name" value="HMA_dom_sf"/>
</dbReference>
<dbReference type="RefSeq" id="XP_013905101.1">
    <property type="nucleotide sequence ID" value="XM_014049647.1"/>
</dbReference>
<gene>
    <name evidence="4" type="ORF">MNEG_1875</name>
</gene>
<feature type="region of interest" description="Disordered" evidence="2">
    <location>
        <begin position="214"/>
        <end position="252"/>
    </location>
</feature>
<organism evidence="4 5">
    <name type="scientific">Monoraphidium neglectum</name>
    <dbReference type="NCBI Taxonomy" id="145388"/>
    <lineage>
        <taxon>Eukaryota</taxon>
        <taxon>Viridiplantae</taxon>
        <taxon>Chlorophyta</taxon>
        <taxon>core chlorophytes</taxon>
        <taxon>Chlorophyceae</taxon>
        <taxon>CS clade</taxon>
        <taxon>Sphaeropleales</taxon>
        <taxon>Selenastraceae</taxon>
        <taxon>Monoraphidium</taxon>
    </lineage>
</organism>
<sequence>MAVAKRGAAARTDLAVVLGALTGGLLSSSCCIVQLVLNSLSVGCAGFSVFKPYRNLLRVLTAGMLALLLARHGVNRRTIGTVVCSVLLTFSEDALSVINRQGSLQDLLRHMSLPHGGGHPAVQRDPAIVRWRVDVDGMRCQACAARIRGSVAALPGVRNATVELAEGRVEVWAEHGVQGQWLADAITAIDASYAVKLGGRECFASDDQPVACEGGTLLEKQSPASNGATSGGRQEQQQQRRRPGPPSLQQEL</sequence>
<evidence type="ECO:0000256" key="2">
    <source>
        <dbReference type="SAM" id="MobiDB-lite"/>
    </source>
</evidence>
<feature type="domain" description="HMA" evidence="3">
    <location>
        <begin position="129"/>
        <end position="198"/>
    </location>
</feature>
<dbReference type="KEGG" id="mng:MNEG_1875"/>
<dbReference type="OrthoDB" id="547288at2759"/>
<name>A0A0D2N0M1_9CHLO</name>
<proteinExistence type="predicted"/>
<dbReference type="PROSITE" id="PS01047">
    <property type="entry name" value="HMA_1"/>
    <property type="match status" value="1"/>
</dbReference>
<dbReference type="GO" id="GO:0046872">
    <property type="term" value="F:metal ion binding"/>
    <property type="evidence" value="ECO:0007669"/>
    <property type="project" value="UniProtKB-KW"/>
</dbReference>
<evidence type="ECO:0000259" key="3">
    <source>
        <dbReference type="PROSITE" id="PS50846"/>
    </source>
</evidence>
<dbReference type="PROSITE" id="PS50846">
    <property type="entry name" value="HMA_2"/>
    <property type="match status" value="1"/>
</dbReference>
<dbReference type="SUPFAM" id="SSF55008">
    <property type="entry name" value="HMA, heavy metal-associated domain"/>
    <property type="match status" value="1"/>
</dbReference>
<dbReference type="Gene3D" id="3.30.70.100">
    <property type="match status" value="1"/>
</dbReference>
<protein>
    <recommendedName>
        <fullName evidence="3">HMA domain-containing protein</fullName>
    </recommendedName>
</protein>
<dbReference type="CDD" id="cd00371">
    <property type="entry name" value="HMA"/>
    <property type="match status" value="1"/>
</dbReference>
<dbReference type="AlphaFoldDB" id="A0A0D2N0M1"/>
<dbReference type="PROSITE" id="PS51257">
    <property type="entry name" value="PROKAR_LIPOPROTEIN"/>
    <property type="match status" value="1"/>
</dbReference>